<feature type="domain" description="Alcohol dehydrogenase-like N-terminal" evidence="24">
    <location>
        <begin position="42"/>
        <end position="173"/>
    </location>
</feature>
<dbReference type="EC" id="1.1.1.284" evidence="5"/>
<evidence type="ECO:0000256" key="4">
    <source>
        <dbReference type="ARBA" id="ARBA00010902"/>
    </source>
</evidence>
<dbReference type="PANTHER" id="PTHR43880:SF12">
    <property type="entry name" value="ALCOHOL DEHYDROGENASE CLASS-3"/>
    <property type="match status" value="1"/>
</dbReference>
<evidence type="ECO:0000256" key="10">
    <source>
        <dbReference type="ARBA" id="ARBA00022723"/>
    </source>
</evidence>
<dbReference type="GO" id="GO:0004022">
    <property type="term" value="F:alcohol dehydrogenase (NAD+) activity"/>
    <property type="evidence" value="ECO:0007669"/>
    <property type="project" value="UniProtKB-EC"/>
</dbReference>
<dbReference type="RefSeq" id="XP_040563250.1">
    <property type="nucleotide sequence ID" value="XM_040707316.2"/>
</dbReference>
<keyword evidence="9" id="KW-0719">Serine esterase</keyword>
<comment type="catalytic activity">
    <reaction evidence="17">
        <text>S-(hydroxymethyl)glutathione + NADP(+) = S-formylglutathione + NADPH + H(+)</text>
        <dbReference type="Rhea" id="RHEA:19981"/>
        <dbReference type="ChEBI" id="CHEBI:15378"/>
        <dbReference type="ChEBI" id="CHEBI:57688"/>
        <dbReference type="ChEBI" id="CHEBI:57783"/>
        <dbReference type="ChEBI" id="CHEBI:58349"/>
        <dbReference type="ChEBI" id="CHEBI:58758"/>
        <dbReference type="EC" id="1.1.1.284"/>
    </reaction>
</comment>
<comment type="function">
    <text evidence="2">Serine hydrolase involved in the detoxification of formaldehyde.</text>
</comment>
<evidence type="ECO:0000256" key="2">
    <source>
        <dbReference type="ARBA" id="ARBA00002608"/>
    </source>
</evidence>
<evidence type="ECO:0000256" key="5">
    <source>
        <dbReference type="ARBA" id="ARBA00012309"/>
    </source>
</evidence>
<comment type="catalytic activity">
    <reaction evidence="19">
        <text>a secondary alcohol + NAD(+) = a ketone + NADH + H(+)</text>
        <dbReference type="Rhea" id="RHEA:10740"/>
        <dbReference type="ChEBI" id="CHEBI:15378"/>
        <dbReference type="ChEBI" id="CHEBI:17087"/>
        <dbReference type="ChEBI" id="CHEBI:35681"/>
        <dbReference type="ChEBI" id="CHEBI:57540"/>
        <dbReference type="ChEBI" id="CHEBI:57945"/>
        <dbReference type="EC" id="1.1.1.1"/>
    </reaction>
</comment>
<dbReference type="GO" id="GO:0046294">
    <property type="term" value="P:formaldehyde catabolic process"/>
    <property type="evidence" value="ECO:0007669"/>
    <property type="project" value="InterPro"/>
</dbReference>
<organism evidence="25">
    <name type="scientific">Lepeophtheirus salmonis</name>
    <name type="common">Salmon louse</name>
    <name type="synonym">Caligus salmonis</name>
    <dbReference type="NCBI Taxonomy" id="72036"/>
    <lineage>
        <taxon>Eukaryota</taxon>
        <taxon>Metazoa</taxon>
        <taxon>Ecdysozoa</taxon>
        <taxon>Arthropoda</taxon>
        <taxon>Crustacea</taxon>
        <taxon>Multicrustacea</taxon>
        <taxon>Hexanauplia</taxon>
        <taxon>Copepoda</taxon>
        <taxon>Siphonostomatoida</taxon>
        <taxon>Caligidae</taxon>
        <taxon>Lepeophtheirus</taxon>
    </lineage>
</organism>
<feature type="domain" description="Alcohol dehydrogenase-like C-terminal" evidence="23">
    <location>
        <begin position="215"/>
        <end position="344"/>
    </location>
</feature>
<dbReference type="EC" id="3.1.2.12" evidence="6"/>
<evidence type="ECO:0000259" key="24">
    <source>
        <dbReference type="Pfam" id="PF08240"/>
    </source>
</evidence>
<feature type="active site" description="Charge relay system" evidence="21">
    <location>
        <position position="657"/>
    </location>
</feature>
<dbReference type="EMBL" id="HACA01006647">
    <property type="protein sequence ID" value="CDW24008.1"/>
    <property type="molecule type" value="Transcribed_RNA"/>
</dbReference>
<dbReference type="EC" id="1.1.1.1" evidence="7"/>
<comment type="catalytic activity">
    <reaction evidence="20">
        <text>a primary alcohol + NAD(+) = an aldehyde + NADH + H(+)</text>
        <dbReference type="Rhea" id="RHEA:10736"/>
        <dbReference type="ChEBI" id="CHEBI:15378"/>
        <dbReference type="ChEBI" id="CHEBI:15734"/>
        <dbReference type="ChEBI" id="CHEBI:17478"/>
        <dbReference type="ChEBI" id="CHEBI:57540"/>
        <dbReference type="ChEBI" id="CHEBI:57945"/>
        <dbReference type="EC" id="1.1.1.1"/>
    </reaction>
</comment>
<dbReference type="PANTHER" id="PTHR43880">
    <property type="entry name" value="ALCOHOL DEHYDROGENASE"/>
    <property type="match status" value="1"/>
</dbReference>
<evidence type="ECO:0000256" key="3">
    <source>
        <dbReference type="ARBA" id="ARBA00005622"/>
    </source>
</evidence>
<evidence type="ECO:0000259" key="23">
    <source>
        <dbReference type="Pfam" id="PF00107"/>
    </source>
</evidence>
<dbReference type="SUPFAM" id="SSF50129">
    <property type="entry name" value="GroES-like"/>
    <property type="match status" value="1"/>
</dbReference>
<dbReference type="InterPro" id="IPR000801">
    <property type="entry name" value="Esterase-like"/>
</dbReference>
<dbReference type="KEGG" id="lsm:121113521"/>
<dbReference type="GO" id="GO:0008270">
    <property type="term" value="F:zinc ion binding"/>
    <property type="evidence" value="ECO:0007669"/>
    <property type="project" value="InterPro"/>
</dbReference>
<evidence type="ECO:0000256" key="19">
    <source>
        <dbReference type="ARBA" id="ARBA00049164"/>
    </source>
</evidence>
<evidence type="ECO:0000256" key="7">
    <source>
        <dbReference type="ARBA" id="ARBA00013190"/>
    </source>
</evidence>
<evidence type="ECO:0000256" key="13">
    <source>
        <dbReference type="ARBA" id="ARBA00023002"/>
    </source>
</evidence>
<keyword evidence="13" id="KW-0560">Oxidoreductase</keyword>
<dbReference type="PROSITE" id="PS00059">
    <property type="entry name" value="ADH_ZINC"/>
    <property type="match status" value="1"/>
</dbReference>
<feature type="active site" description="Charge relay system" evidence="21">
    <location>
        <position position="548"/>
    </location>
</feature>
<dbReference type="CDD" id="cd08300">
    <property type="entry name" value="alcohol_DH_class_III"/>
    <property type="match status" value="1"/>
</dbReference>
<dbReference type="FunFam" id="3.40.50.1820:FF:000002">
    <property type="entry name" value="S-formylglutathione hydrolase"/>
    <property type="match status" value="1"/>
</dbReference>
<dbReference type="InterPro" id="IPR013149">
    <property type="entry name" value="ADH-like_C"/>
</dbReference>
<dbReference type="OrthoDB" id="417550at2759"/>
<dbReference type="InterPro" id="IPR014186">
    <property type="entry name" value="S-formylglutathione_hydrol"/>
</dbReference>
<dbReference type="InterPro" id="IPR036291">
    <property type="entry name" value="NAD(P)-bd_dom_sf"/>
</dbReference>
<protein>
    <recommendedName>
        <fullName evidence="8">S-formylglutathione hydrolase</fullName>
        <ecNumber evidence="7">1.1.1.1</ecNumber>
        <ecNumber evidence="5">1.1.1.284</ecNumber>
        <ecNumber evidence="6">3.1.2.12</ecNumber>
    </recommendedName>
    <alternativeName>
        <fullName evidence="15">Esterase D</fullName>
    </alternativeName>
    <alternativeName>
        <fullName evidence="16">S-(hydroxymethyl)glutathione dehydrogenase</fullName>
    </alternativeName>
</protein>
<comment type="similarity">
    <text evidence="4">Belongs to the zinc-containing alcohol dehydrogenase family. Class-III subfamily.</text>
</comment>
<reference evidence="25" key="1">
    <citation type="submission" date="2014-05" db="EMBL/GenBank/DDBJ databases">
        <authorList>
            <person name="Chronopoulou M."/>
        </authorList>
    </citation>
    <scope>NUCLEOTIDE SEQUENCE</scope>
    <source>
        <tissue evidence="25">Whole organism</tissue>
    </source>
</reference>
<comment type="catalytic activity">
    <reaction evidence="18">
        <text>S-(hydroxymethyl)glutathione + NAD(+) = S-formylglutathione + NADH + H(+)</text>
        <dbReference type="Rhea" id="RHEA:19985"/>
        <dbReference type="ChEBI" id="CHEBI:15378"/>
        <dbReference type="ChEBI" id="CHEBI:57540"/>
        <dbReference type="ChEBI" id="CHEBI:57688"/>
        <dbReference type="ChEBI" id="CHEBI:57945"/>
        <dbReference type="ChEBI" id="CHEBI:58758"/>
        <dbReference type="EC" id="1.1.1.284"/>
    </reaction>
</comment>
<dbReference type="AlphaFoldDB" id="A0A0K2TDC1"/>
<evidence type="ECO:0000256" key="22">
    <source>
        <dbReference type="RuleBase" id="RU361277"/>
    </source>
</evidence>
<dbReference type="NCBIfam" id="TIGR02821">
    <property type="entry name" value="fghA_ester_D"/>
    <property type="match status" value="1"/>
</dbReference>
<keyword evidence="10 22" id="KW-0479">Metal-binding</keyword>
<accession>A0A0K2TDC1</accession>
<evidence type="ECO:0000256" key="15">
    <source>
        <dbReference type="ARBA" id="ARBA00032082"/>
    </source>
</evidence>
<keyword evidence="11" id="KW-0378">Hydrolase</keyword>
<dbReference type="InterPro" id="IPR014183">
    <property type="entry name" value="ADH_3"/>
</dbReference>
<dbReference type="FunFam" id="3.90.180.10:FF:000067">
    <property type="entry name" value="alcohol dehydrogenase 1-like isoform X1"/>
    <property type="match status" value="1"/>
</dbReference>
<comment type="cofactor">
    <cofactor evidence="1 22">
        <name>Zn(2+)</name>
        <dbReference type="ChEBI" id="CHEBI:29105"/>
    </cofactor>
</comment>
<dbReference type="GO" id="GO:0005829">
    <property type="term" value="C:cytosol"/>
    <property type="evidence" value="ECO:0007669"/>
    <property type="project" value="TreeGrafter"/>
</dbReference>
<evidence type="ECO:0000256" key="14">
    <source>
        <dbReference type="ARBA" id="ARBA00023027"/>
    </source>
</evidence>
<evidence type="ECO:0000256" key="17">
    <source>
        <dbReference type="ARBA" id="ARBA00047793"/>
    </source>
</evidence>
<dbReference type="GO" id="GO:0018738">
    <property type="term" value="F:S-formylglutathione hydrolase activity"/>
    <property type="evidence" value="ECO:0007669"/>
    <property type="project" value="UniProtKB-EC"/>
</dbReference>
<sequence length="682" mass="73659">MASLISEFAKTSGQKIKCEAAVALKANEPMQVTPIYVDPPKAGEVRIKVVSNALCHTDVYTLEGHDPEGLFPSVLGHEATGIVESLGKGVTSLQVGDVVIPCYTPECRSFDCIFCASPKTNLCPKIRATQGKGLMPDGTSRLSTLDGKQIFHFMGCSTFAEYAVISEISAAKIHPGANLREMCLLGCGVSTGWGAVINAMKMEPCKSVAVFGLGALGLAVIQASKVVGASDIVGIDINEKKFNLAKEMGATRCVVSGEDIKDQLLTAKHKWGYDYTFDCTGNVNVMRTALEVAHRGWGESCVIGVAAAGKEISTRPFQLITGRQWKGSAFGGWKSRSEVPKLVQSVMRGEYPLKPYITHTFDGLKNVNGAIEALHGGSCLRAVVNIHLGDLPTPIQLPTLEGNVKLEGGTLQQIKHWSSTLNCAMKFSIFLPKPAIDRTSKSLPPVLYYLSGLTCTDENARTKASYASIAAQHGLAVVFPDTSPRGINIEGQDDSWDFGSGAGFYLNATESKWSEHYRMFDYVTKELPEYVNGLFPVDGSRTSITGHSMGGHGALICHFKNPGKYVSVSAFSPICNPTKCPWGVKAFKGYLGSVDNGKVYDATELIKTYSGPKAPILIDVGTKDGFLESQLMPKNLINAAGSVGYPIQLRYQPGYDHSYYFISSFMKDHVEHHARALNSIHE</sequence>
<dbReference type="Pfam" id="PF08240">
    <property type="entry name" value="ADH_N"/>
    <property type="match status" value="1"/>
</dbReference>
<evidence type="ECO:0000256" key="1">
    <source>
        <dbReference type="ARBA" id="ARBA00001947"/>
    </source>
</evidence>
<dbReference type="InterPro" id="IPR029058">
    <property type="entry name" value="AB_hydrolase_fold"/>
</dbReference>
<evidence type="ECO:0000313" key="25">
    <source>
        <dbReference type="EMBL" id="CDW24008.1"/>
    </source>
</evidence>
<proteinExistence type="inferred from homology"/>
<evidence type="ECO:0000256" key="9">
    <source>
        <dbReference type="ARBA" id="ARBA00022487"/>
    </source>
</evidence>
<evidence type="ECO:0000256" key="8">
    <source>
        <dbReference type="ARBA" id="ARBA00016774"/>
    </source>
</evidence>
<dbReference type="InterPro" id="IPR013154">
    <property type="entry name" value="ADH-like_N"/>
</dbReference>
<dbReference type="GO" id="GO:0052689">
    <property type="term" value="F:carboxylic ester hydrolase activity"/>
    <property type="evidence" value="ECO:0007669"/>
    <property type="project" value="UniProtKB-KW"/>
</dbReference>
<dbReference type="Gene3D" id="3.40.50.720">
    <property type="entry name" value="NAD(P)-binding Rossmann-like Domain"/>
    <property type="match status" value="1"/>
</dbReference>
<dbReference type="Pfam" id="PF00756">
    <property type="entry name" value="Esterase"/>
    <property type="match status" value="1"/>
</dbReference>
<dbReference type="GeneID" id="121113521"/>
<evidence type="ECO:0000256" key="6">
    <source>
        <dbReference type="ARBA" id="ARBA00012479"/>
    </source>
</evidence>
<dbReference type="Pfam" id="PF00107">
    <property type="entry name" value="ADH_zinc_N"/>
    <property type="match status" value="1"/>
</dbReference>
<evidence type="ECO:0000256" key="21">
    <source>
        <dbReference type="PIRSR" id="PIRSR614186-1"/>
    </source>
</evidence>
<dbReference type="InterPro" id="IPR002328">
    <property type="entry name" value="ADH_Zn_CS"/>
</dbReference>
<dbReference type="SUPFAM" id="SSF53474">
    <property type="entry name" value="alpha/beta-Hydrolases"/>
    <property type="match status" value="1"/>
</dbReference>
<evidence type="ECO:0000256" key="11">
    <source>
        <dbReference type="ARBA" id="ARBA00022801"/>
    </source>
</evidence>
<evidence type="ECO:0000256" key="16">
    <source>
        <dbReference type="ARBA" id="ARBA00032767"/>
    </source>
</evidence>
<evidence type="ECO:0000256" key="18">
    <source>
        <dbReference type="ARBA" id="ARBA00048110"/>
    </source>
</evidence>
<dbReference type="GO" id="GO:0051903">
    <property type="term" value="F:S-(hydroxymethyl)glutathione dehydrogenase [NAD(P)+] activity"/>
    <property type="evidence" value="ECO:0007669"/>
    <property type="project" value="UniProtKB-EC"/>
</dbReference>
<evidence type="ECO:0000256" key="12">
    <source>
        <dbReference type="ARBA" id="ARBA00022833"/>
    </source>
</evidence>
<evidence type="ECO:0000256" key="20">
    <source>
        <dbReference type="ARBA" id="ARBA00049243"/>
    </source>
</evidence>
<dbReference type="InterPro" id="IPR011032">
    <property type="entry name" value="GroES-like_sf"/>
</dbReference>
<feature type="active site" description="Charge relay system" evidence="21">
    <location>
        <position position="624"/>
    </location>
</feature>
<dbReference type="FunFam" id="3.40.50.720:FF:000003">
    <property type="entry name" value="S-(hydroxymethyl)glutathione dehydrogenase"/>
    <property type="match status" value="1"/>
</dbReference>
<dbReference type="Gene3D" id="3.40.50.1820">
    <property type="entry name" value="alpha/beta hydrolase"/>
    <property type="match status" value="1"/>
</dbReference>
<keyword evidence="12 22" id="KW-0862">Zinc</keyword>
<dbReference type="SUPFAM" id="SSF51735">
    <property type="entry name" value="NAD(P)-binding Rossmann-fold domains"/>
    <property type="match status" value="1"/>
</dbReference>
<name>A0A0K2TDC1_LEPSM</name>
<keyword evidence="14" id="KW-0520">NAD</keyword>
<comment type="similarity">
    <text evidence="3">Belongs to the esterase D family.</text>
</comment>
<dbReference type="Gene3D" id="3.90.180.10">
    <property type="entry name" value="Medium-chain alcohol dehydrogenases, catalytic domain"/>
    <property type="match status" value="1"/>
</dbReference>